<gene>
    <name evidence="2" type="ORF">C7B77_21765</name>
</gene>
<dbReference type="InterPro" id="IPR018490">
    <property type="entry name" value="cNMP-bd_dom_sf"/>
</dbReference>
<organism evidence="2 3">
    <name type="scientific">Chamaesiphon polymorphus CCALA 037</name>
    <dbReference type="NCBI Taxonomy" id="2107692"/>
    <lineage>
        <taxon>Bacteria</taxon>
        <taxon>Bacillati</taxon>
        <taxon>Cyanobacteriota</taxon>
        <taxon>Cyanophyceae</taxon>
        <taxon>Gomontiellales</taxon>
        <taxon>Chamaesiphonaceae</taxon>
        <taxon>Chamaesiphon</taxon>
    </lineage>
</organism>
<reference evidence="2 3" key="1">
    <citation type="submission" date="2018-03" db="EMBL/GenBank/DDBJ databases">
        <title>The ancient ancestry and fast evolution of plastids.</title>
        <authorList>
            <person name="Moore K.R."/>
            <person name="Magnabosco C."/>
            <person name="Momper L."/>
            <person name="Gold D.A."/>
            <person name="Bosak T."/>
            <person name="Fournier G.P."/>
        </authorList>
    </citation>
    <scope>NUCLEOTIDE SEQUENCE [LARGE SCALE GENOMIC DNA]</scope>
    <source>
        <strain evidence="2 3">CCALA 037</strain>
    </source>
</reference>
<dbReference type="PROSITE" id="PS50042">
    <property type="entry name" value="CNMP_BINDING_3"/>
    <property type="match status" value="1"/>
</dbReference>
<protein>
    <recommendedName>
        <fullName evidence="1">Cyclic nucleotide-binding domain-containing protein</fullName>
    </recommendedName>
</protein>
<proteinExistence type="predicted"/>
<dbReference type="RefSeq" id="WP_106309792.1">
    <property type="nucleotide sequence ID" value="NZ_PVWO01000364.1"/>
</dbReference>
<dbReference type="Proteomes" id="UP000238937">
    <property type="component" value="Unassembled WGS sequence"/>
</dbReference>
<keyword evidence="3" id="KW-1185">Reference proteome</keyword>
<name>A0A2T1G1Y5_9CYAN</name>
<dbReference type="SUPFAM" id="SSF51206">
    <property type="entry name" value="cAMP-binding domain-like"/>
    <property type="match status" value="1"/>
</dbReference>
<dbReference type="InterPro" id="IPR014710">
    <property type="entry name" value="RmlC-like_jellyroll"/>
</dbReference>
<evidence type="ECO:0000313" key="3">
    <source>
        <dbReference type="Proteomes" id="UP000238937"/>
    </source>
</evidence>
<comment type="caution">
    <text evidence="2">The sequence shown here is derived from an EMBL/GenBank/DDBJ whole genome shotgun (WGS) entry which is preliminary data.</text>
</comment>
<sequence length="232" mass="25736">MPHDPSAIAISLETLTTILGTEIAQPELETLRSQIQIVKVPPAQTFWYSGGESSGIYILITGKIRLFDRQEKRLATIAIDRSFGESSLFPDADFCPYIAKSPLVSSDKEIVIGFIPRPLLESLWLKYPQIRTHLSQVAQQFDRVVRGDTDPLPALKTSFGDAQTQPLSAIVFANPPSIAISIETTEPQGQQKLNRAYFPTPSQKLGHWWKKLLTIIPFTPSKAPPTVARLVS</sequence>
<accession>A0A2T1G1Y5</accession>
<dbReference type="Gene3D" id="2.60.120.10">
    <property type="entry name" value="Jelly Rolls"/>
    <property type="match status" value="1"/>
</dbReference>
<dbReference type="InterPro" id="IPR000595">
    <property type="entry name" value="cNMP-bd_dom"/>
</dbReference>
<dbReference type="AlphaFoldDB" id="A0A2T1G1Y5"/>
<feature type="domain" description="Cyclic nucleotide-binding" evidence="1">
    <location>
        <begin position="19"/>
        <end position="89"/>
    </location>
</feature>
<evidence type="ECO:0000259" key="1">
    <source>
        <dbReference type="PROSITE" id="PS50042"/>
    </source>
</evidence>
<dbReference type="OrthoDB" id="583747at2"/>
<dbReference type="CDD" id="cd00038">
    <property type="entry name" value="CAP_ED"/>
    <property type="match status" value="1"/>
</dbReference>
<evidence type="ECO:0000313" key="2">
    <source>
        <dbReference type="EMBL" id="PSB51269.1"/>
    </source>
</evidence>
<dbReference type="EMBL" id="PVWO01000364">
    <property type="protein sequence ID" value="PSB51269.1"/>
    <property type="molecule type" value="Genomic_DNA"/>
</dbReference>